<comment type="caution">
    <text evidence="2">The sequence shown here is derived from an EMBL/GenBank/DDBJ whole genome shotgun (WGS) entry which is preliminary data.</text>
</comment>
<accession>A0ABQ3VXH3</accession>
<dbReference type="Proteomes" id="UP000635565">
    <property type="component" value="Unassembled WGS sequence"/>
</dbReference>
<feature type="region of interest" description="Disordered" evidence="1">
    <location>
        <begin position="1"/>
        <end position="50"/>
    </location>
</feature>
<sequence length="67" mass="7920">MAEHDNDKTFETKSKTHIRGQQETYGSTNYTKDSDADERETFSPDPTIKHAMEETHVPYYPGYRSWY</sequence>
<organism evidence="2 3">
    <name type="scientific">Dictyobacter formicarum</name>
    <dbReference type="NCBI Taxonomy" id="2778368"/>
    <lineage>
        <taxon>Bacteria</taxon>
        <taxon>Bacillati</taxon>
        <taxon>Chloroflexota</taxon>
        <taxon>Ktedonobacteria</taxon>
        <taxon>Ktedonobacterales</taxon>
        <taxon>Dictyobacteraceae</taxon>
        <taxon>Dictyobacter</taxon>
    </lineage>
</organism>
<keyword evidence="3" id="KW-1185">Reference proteome</keyword>
<dbReference type="EMBL" id="BNJJ01000044">
    <property type="protein sequence ID" value="GHO89746.1"/>
    <property type="molecule type" value="Genomic_DNA"/>
</dbReference>
<dbReference type="RefSeq" id="WP_201367309.1">
    <property type="nucleotide sequence ID" value="NZ_BNJJ01000044.1"/>
</dbReference>
<feature type="compositionally biased region" description="Basic and acidic residues" evidence="1">
    <location>
        <begin position="1"/>
        <end position="14"/>
    </location>
</feature>
<reference evidence="2 3" key="1">
    <citation type="journal article" date="2021" name="Int. J. Syst. Evol. Microbiol.">
        <title>Reticulibacter mediterranei gen. nov., sp. nov., within the new family Reticulibacteraceae fam. nov., and Ktedonospora formicarum gen. nov., sp. nov., Ktedonobacter robiniae sp. nov., Dictyobacter formicarum sp. nov. and Dictyobacter arantiisoli sp. nov., belonging to the class Ktedonobacteria.</title>
        <authorList>
            <person name="Yabe S."/>
            <person name="Zheng Y."/>
            <person name="Wang C.M."/>
            <person name="Sakai Y."/>
            <person name="Abe K."/>
            <person name="Yokota A."/>
            <person name="Donadio S."/>
            <person name="Cavaletti L."/>
            <person name="Monciardini P."/>
        </authorList>
    </citation>
    <scope>NUCLEOTIDE SEQUENCE [LARGE SCALE GENOMIC DNA]</scope>
    <source>
        <strain evidence="2 3">SOSP1-9</strain>
    </source>
</reference>
<protein>
    <submittedName>
        <fullName evidence="2">Uncharacterized protein</fullName>
    </submittedName>
</protein>
<proteinExistence type="predicted"/>
<feature type="compositionally biased region" description="Basic and acidic residues" evidence="1">
    <location>
        <begin position="39"/>
        <end position="50"/>
    </location>
</feature>
<name>A0ABQ3VXH3_9CHLR</name>
<evidence type="ECO:0000313" key="2">
    <source>
        <dbReference type="EMBL" id="GHO89746.1"/>
    </source>
</evidence>
<feature type="compositionally biased region" description="Polar residues" evidence="1">
    <location>
        <begin position="19"/>
        <end position="31"/>
    </location>
</feature>
<evidence type="ECO:0000256" key="1">
    <source>
        <dbReference type="SAM" id="MobiDB-lite"/>
    </source>
</evidence>
<gene>
    <name evidence="2" type="ORF">KSZ_77520</name>
</gene>
<evidence type="ECO:0000313" key="3">
    <source>
        <dbReference type="Proteomes" id="UP000635565"/>
    </source>
</evidence>